<dbReference type="InterPro" id="IPR007831">
    <property type="entry name" value="T2SS_GspE_N"/>
</dbReference>
<dbReference type="CDD" id="cd01129">
    <property type="entry name" value="PulE-GspE-like"/>
    <property type="match status" value="1"/>
</dbReference>
<dbReference type="InterPro" id="IPR037257">
    <property type="entry name" value="T2SS_E_N_sf"/>
</dbReference>
<organism evidence="5 6">
    <name type="scientific">Collimonas arenae</name>
    <dbReference type="NCBI Taxonomy" id="279058"/>
    <lineage>
        <taxon>Bacteria</taxon>
        <taxon>Pseudomonadati</taxon>
        <taxon>Pseudomonadota</taxon>
        <taxon>Betaproteobacteria</taxon>
        <taxon>Burkholderiales</taxon>
        <taxon>Oxalobacteraceae</taxon>
        <taxon>Collimonas</taxon>
    </lineage>
</organism>
<dbReference type="AlphaFoldDB" id="A0A0A1FC21"/>
<dbReference type="SMART" id="SM00382">
    <property type="entry name" value="AAA"/>
    <property type="match status" value="1"/>
</dbReference>
<dbReference type="SUPFAM" id="SSF52540">
    <property type="entry name" value="P-loop containing nucleoside triphosphate hydrolases"/>
    <property type="match status" value="1"/>
</dbReference>
<evidence type="ECO:0000256" key="1">
    <source>
        <dbReference type="ARBA" id="ARBA00006611"/>
    </source>
</evidence>
<name>A0A0A1FC21_9BURK</name>
<dbReference type="EMBL" id="CP009962">
    <property type="protein sequence ID" value="AIY42268.1"/>
    <property type="molecule type" value="Genomic_DNA"/>
</dbReference>
<dbReference type="STRING" id="279058.LT85_3110"/>
<dbReference type="InterPro" id="IPR001482">
    <property type="entry name" value="T2SS/T4SS_dom"/>
</dbReference>
<dbReference type="GO" id="GO:0016887">
    <property type="term" value="F:ATP hydrolysis activity"/>
    <property type="evidence" value="ECO:0007669"/>
    <property type="project" value="TreeGrafter"/>
</dbReference>
<keyword evidence="2" id="KW-0547">Nucleotide-binding</keyword>
<protein>
    <submittedName>
        <fullName evidence="5">Type II secretory pathway, ATPase PulE/Tfp pilus assembly pathway, ATPase PilB</fullName>
    </submittedName>
</protein>
<evidence type="ECO:0000313" key="6">
    <source>
        <dbReference type="Proteomes" id="UP000030302"/>
    </source>
</evidence>
<comment type="similarity">
    <text evidence="1">Belongs to the GSP E family.</text>
</comment>
<dbReference type="HOGENOM" id="CLU_013446_10_1_4"/>
<dbReference type="Pfam" id="PF05157">
    <property type="entry name" value="MshEN"/>
    <property type="match status" value="1"/>
</dbReference>
<dbReference type="InterPro" id="IPR027417">
    <property type="entry name" value="P-loop_NTPase"/>
</dbReference>
<proteinExistence type="inferred from homology"/>
<dbReference type="OrthoDB" id="5790493at2"/>
<dbReference type="GO" id="GO:0005886">
    <property type="term" value="C:plasma membrane"/>
    <property type="evidence" value="ECO:0007669"/>
    <property type="project" value="TreeGrafter"/>
</dbReference>
<keyword evidence="3" id="KW-0067">ATP-binding</keyword>
<dbReference type="Proteomes" id="UP000030302">
    <property type="component" value="Chromosome"/>
</dbReference>
<dbReference type="Gene3D" id="3.30.300.160">
    <property type="entry name" value="Type II secretion system, protein E, N-terminal domain"/>
    <property type="match status" value="1"/>
</dbReference>
<feature type="domain" description="AAA+ ATPase" evidence="4">
    <location>
        <begin position="528"/>
        <end position="646"/>
    </location>
</feature>
<evidence type="ECO:0000313" key="5">
    <source>
        <dbReference type="EMBL" id="AIY42268.1"/>
    </source>
</evidence>
<reference evidence="6" key="1">
    <citation type="journal article" date="2014" name="Soil Biol. Biochem.">
        <title>Structure and function of bacterial communities in ageing soils: Insights from the Mendocino ecological staircase.</title>
        <authorList>
            <person name="Uroz S."/>
            <person name="Tech J.J."/>
            <person name="Sawaya N.A."/>
            <person name="Frey-Klett P."/>
            <person name="Leveau J.H.J."/>
        </authorList>
    </citation>
    <scope>NUCLEOTIDE SEQUENCE [LARGE SCALE GENOMIC DNA]</scope>
    <source>
        <strain evidence="6">Cal35</strain>
    </source>
</reference>
<dbReference type="PANTHER" id="PTHR30258:SF1">
    <property type="entry name" value="PROTEIN TRANSPORT PROTEIN HOFB HOMOLOG"/>
    <property type="match status" value="1"/>
</dbReference>
<evidence type="ECO:0000256" key="2">
    <source>
        <dbReference type="ARBA" id="ARBA00022741"/>
    </source>
</evidence>
<dbReference type="Gene3D" id="3.30.450.90">
    <property type="match status" value="1"/>
</dbReference>
<evidence type="ECO:0000259" key="4">
    <source>
        <dbReference type="SMART" id="SM00382"/>
    </source>
</evidence>
<dbReference type="PANTHER" id="PTHR30258">
    <property type="entry name" value="TYPE II SECRETION SYSTEM PROTEIN GSPE-RELATED"/>
    <property type="match status" value="1"/>
</dbReference>
<dbReference type="RefSeq" id="WP_081992424.1">
    <property type="nucleotide sequence ID" value="NZ_CP009962.1"/>
</dbReference>
<dbReference type="InterPro" id="IPR003593">
    <property type="entry name" value="AAA+_ATPase"/>
</dbReference>
<dbReference type="SUPFAM" id="SSF160246">
    <property type="entry name" value="EspE N-terminal domain-like"/>
    <property type="match status" value="1"/>
</dbReference>
<gene>
    <name evidence="5" type="ORF">LT85_3110</name>
</gene>
<accession>A0A0A1FC21</accession>
<dbReference type="Gene3D" id="3.40.50.300">
    <property type="entry name" value="P-loop containing nucleotide triphosphate hydrolases"/>
    <property type="match status" value="1"/>
</dbReference>
<evidence type="ECO:0000256" key="3">
    <source>
        <dbReference type="ARBA" id="ARBA00022840"/>
    </source>
</evidence>
<dbReference type="KEGG" id="care:LT85_3110"/>
<dbReference type="Pfam" id="PF00437">
    <property type="entry name" value="T2SSE"/>
    <property type="match status" value="1"/>
</dbReference>
<keyword evidence="6" id="KW-1185">Reference proteome</keyword>
<sequence length="794" mass="88301">MKTEFEWPVPPHFVVKKQAVPSDDGTEPCFISTLEGRRQGGSLIGFDLGALMLIFLPDRAQAPVNVNFSSLKTVSLTRPIELQHLELPANLPSAEIAPASAKKKSVVHFKGGGHQISEVLGFVYDDAGLFLFTPQHGNSVLRSFIPATAIDRHQIGDPLGKMLVDERIVEPAEIKAGLEKQEQLRSQRLGDYLLQQQLVTQEQVEAALENQRRRPQLRIGEALLDENLITQEQLDDALRIQAKDRKKHLGIILVDMGVVTNEVIKRMLVQKLGIPFVSLLQFQVDPNLIKTLPAHIIQKYSVMPLYKNELRMVVAMENPLESEALHALAFATRLKIDPVMTSSEELSSMIKQFYGEAERENIAEMVSGLDEDDGDASSAGAGEIVAESDNTLVRLVNKIIMDAFEQGASDIHIESMKGSKSTRIRFRKDGVMTHYSDVPANFRKAMISRLKIMSRLDISEKRRSQDGKLNFEAFGPAKIELRVVTMPTTDGLEDVVMRILAAPKATSLDKLGLTPYVLDGLQKLVVKPHGLLFVCGPTGSGKTTTLHALLNSINTPDRKIWTVEDPIEITQEGLRQVQVQAKIDWTFAAVLRSFLRADPDVIMVGETRDPETAKTVIEASLTGHLVFSTMHTNSAVESVVRLLDLGLDPFNFADALLGVVGQRLARRLCPACRRQYDVAEDELEMLLHEYCFETELDQNDVLAGWRTRYADTDGVFHLFQAVGCKACDNSGYKGRVGVYELLLNTAAIKRKIHASANVPEILRVAISEGMRTLRQDGIEKIFQGHTDWEQIKAV</sequence>
<dbReference type="GO" id="GO:0005524">
    <property type="term" value="F:ATP binding"/>
    <property type="evidence" value="ECO:0007669"/>
    <property type="project" value="UniProtKB-KW"/>
</dbReference>